<dbReference type="CDD" id="cd04513">
    <property type="entry name" value="Glycosylasparaginase"/>
    <property type="match status" value="1"/>
</dbReference>
<organism evidence="6 7">
    <name type="scientific">Flavilitoribacter nigricans (strain ATCC 23147 / DSM 23189 / NBRC 102662 / NCIMB 1420 / SS-2)</name>
    <name type="common">Lewinella nigricans</name>
    <dbReference type="NCBI Taxonomy" id="1122177"/>
    <lineage>
        <taxon>Bacteria</taxon>
        <taxon>Pseudomonadati</taxon>
        <taxon>Bacteroidota</taxon>
        <taxon>Saprospiria</taxon>
        <taxon>Saprospirales</taxon>
        <taxon>Lewinellaceae</taxon>
        <taxon>Flavilitoribacter</taxon>
    </lineage>
</organism>
<reference evidence="6 7" key="1">
    <citation type="submission" date="2017-10" db="EMBL/GenBank/DDBJ databases">
        <title>The draft genome sequence of Lewinella nigricans NBRC 102662.</title>
        <authorList>
            <person name="Wang K."/>
        </authorList>
    </citation>
    <scope>NUCLEOTIDE SEQUENCE [LARGE SCALE GENOMIC DNA]</scope>
    <source>
        <strain evidence="6 7">NBRC 102662</strain>
    </source>
</reference>
<dbReference type="PANTHER" id="PTHR10188">
    <property type="entry name" value="L-ASPARAGINASE"/>
    <property type="match status" value="1"/>
</dbReference>
<comment type="caution">
    <text evidence="6">The sequence shown here is derived from an EMBL/GenBank/DDBJ whole genome shotgun (WGS) entry which is preliminary data.</text>
</comment>
<evidence type="ECO:0000256" key="5">
    <source>
        <dbReference type="SAM" id="SignalP"/>
    </source>
</evidence>
<dbReference type="PANTHER" id="PTHR10188:SF6">
    <property type="entry name" value="N(4)-(BETA-N-ACETYLGLUCOSAMINYL)-L-ASPARAGINASE"/>
    <property type="match status" value="1"/>
</dbReference>
<dbReference type="GO" id="GO:0016811">
    <property type="term" value="F:hydrolase activity, acting on carbon-nitrogen (but not peptide) bonds, in linear amides"/>
    <property type="evidence" value="ECO:0007669"/>
    <property type="project" value="UniProtKB-ARBA"/>
</dbReference>
<name>A0A2D0NFX6_FLAN2</name>
<dbReference type="Pfam" id="PF01112">
    <property type="entry name" value="Asparaginase_2"/>
    <property type="match status" value="1"/>
</dbReference>
<dbReference type="GO" id="GO:0005737">
    <property type="term" value="C:cytoplasm"/>
    <property type="evidence" value="ECO:0007669"/>
    <property type="project" value="TreeGrafter"/>
</dbReference>
<evidence type="ECO:0000256" key="1">
    <source>
        <dbReference type="PIRSR" id="PIRSR600246-1"/>
    </source>
</evidence>
<dbReference type="RefSeq" id="WP_099149335.1">
    <property type="nucleotide sequence ID" value="NZ_PDUD01000010.1"/>
</dbReference>
<feature type="active site" description="Nucleophile" evidence="1">
    <location>
        <position position="199"/>
    </location>
</feature>
<dbReference type="EMBL" id="PDUD01000010">
    <property type="protein sequence ID" value="PHN07404.1"/>
    <property type="molecule type" value="Genomic_DNA"/>
</dbReference>
<feature type="region of interest" description="Disordered" evidence="4">
    <location>
        <begin position="28"/>
        <end position="51"/>
    </location>
</feature>
<dbReference type="InterPro" id="IPR000246">
    <property type="entry name" value="Peptidase_T2"/>
</dbReference>
<dbReference type="FunFam" id="3.60.20.30:FF:000005">
    <property type="entry name" value="N(4)-(Beta-N-acetylglucosaminyl)-L-asparaginase"/>
    <property type="match status" value="1"/>
</dbReference>
<feature type="compositionally biased region" description="Polar residues" evidence="4">
    <location>
        <begin position="33"/>
        <end position="51"/>
    </location>
</feature>
<gene>
    <name evidence="6" type="ORF">CRP01_07180</name>
</gene>
<dbReference type="InterPro" id="IPR029055">
    <property type="entry name" value="Ntn_hydrolases_N"/>
</dbReference>
<keyword evidence="5" id="KW-0732">Signal</keyword>
<dbReference type="Proteomes" id="UP000223913">
    <property type="component" value="Unassembled WGS sequence"/>
</dbReference>
<dbReference type="PROSITE" id="PS51257">
    <property type="entry name" value="PROKAR_LIPOPROTEIN"/>
    <property type="match status" value="1"/>
</dbReference>
<dbReference type="AlphaFoldDB" id="A0A2D0NFX6"/>
<protein>
    <submittedName>
        <fullName evidence="6">Glycosylasparaginase</fullName>
    </submittedName>
</protein>
<accession>A0A2D0NFX6</accession>
<dbReference type="SUPFAM" id="SSF56235">
    <property type="entry name" value="N-terminal nucleophile aminohydrolases (Ntn hydrolases)"/>
    <property type="match status" value="1"/>
</dbReference>
<dbReference type="Gene3D" id="3.60.20.30">
    <property type="entry name" value="(Glycosyl)asparaginase"/>
    <property type="match status" value="1"/>
</dbReference>
<sequence length="340" mass="35854">MFKRRKFIKKGLLGAIAISSAAAACESTATETPDTTDQQGPSDPVNPNSKAGTPVVIATWPHLPATEEAMRVIGESGRAVDAVEMGVKVVEADPKDTSVGYGGLPDRSGIVTLDACIMDETGNAGSVTYLKNILHPISVARLVMDETPHVMLSGSGALAFAKENGFEETDLLTEGSKAAYEKWLADHVDPKVDENQHDTIGMLAIDKNGNISGACTTSGAAYKLPGRVGDSPIIGAGLFVDNEVGAATATGLGELVMKTLGSFLVVELMRNGASPQAACEEAVRRISEKHLKGMDTPPQVGFIAINKKGEHGAYSLSEGFKYTIYQGEDNQVIDSEFELK</sequence>
<evidence type="ECO:0000256" key="4">
    <source>
        <dbReference type="SAM" id="MobiDB-lite"/>
    </source>
</evidence>
<feature type="binding site" evidence="2">
    <location>
        <begin position="227"/>
        <end position="230"/>
    </location>
    <ligand>
        <name>substrate</name>
    </ligand>
</feature>
<evidence type="ECO:0000256" key="2">
    <source>
        <dbReference type="PIRSR" id="PIRSR600246-2"/>
    </source>
</evidence>
<evidence type="ECO:0000313" key="7">
    <source>
        <dbReference type="Proteomes" id="UP000223913"/>
    </source>
</evidence>
<feature type="signal peptide" evidence="5">
    <location>
        <begin position="1"/>
        <end position="24"/>
    </location>
</feature>
<dbReference type="OrthoDB" id="9780217at2"/>
<feature type="binding site" evidence="2">
    <location>
        <begin position="250"/>
        <end position="253"/>
    </location>
    <ligand>
        <name>substrate</name>
    </ligand>
</feature>
<feature type="chain" id="PRO_5012677568" evidence="5">
    <location>
        <begin position="25"/>
        <end position="340"/>
    </location>
</feature>
<keyword evidence="7" id="KW-1185">Reference proteome</keyword>
<feature type="site" description="Cleavage; by autolysis" evidence="3">
    <location>
        <begin position="198"/>
        <end position="199"/>
    </location>
</feature>
<evidence type="ECO:0000256" key="3">
    <source>
        <dbReference type="PIRSR" id="PIRSR600246-3"/>
    </source>
</evidence>
<proteinExistence type="predicted"/>
<evidence type="ECO:0000313" key="6">
    <source>
        <dbReference type="EMBL" id="PHN07404.1"/>
    </source>
</evidence>